<dbReference type="GO" id="GO:0020037">
    <property type="term" value="F:heme binding"/>
    <property type="evidence" value="ECO:0007669"/>
    <property type="project" value="InterPro"/>
</dbReference>
<dbReference type="PRINTS" id="PR00385">
    <property type="entry name" value="P450"/>
</dbReference>
<comment type="caution">
    <text evidence="4">The sequence shown here is derived from an EMBL/GenBank/DDBJ whole genome shotgun (WGS) entry which is preliminary data.</text>
</comment>
<dbReference type="CDD" id="cd00302">
    <property type="entry name" value="cytochrome_P450"/>
    <property type="match status" value="1"/>
</dbReference>
<gene>
    <name evidence="4" type="ORF">CBZ_31530</name>
</gene>
<dbReference type="PANTHER" id="PTHR46696:SF1">
    <property type="entry name" value="CYTOCHROME P450 YJIB-RELATED"/>
    <property type="match status" value="1"/>
</dbReference>
<dbReference type="GO" id="GO:0004497">
    <property type="term" value="F:monooxygenase activity"/>
    <property type="evidence" value="ECO:0007669"/>
    <property type="project" value="UniProtKB-KW"/>
</dbReference>
<dbReference type="PROSITE" id="PS00086">
    <property type="entry name" value="CYTOCHROME_P450"/>
    <property type="match status" value="1"/>
</dbReference>
<proteinExistence type="inferred from homology"/>
<dbReference type="InterPro" id="IPR001128">
    <property type="entry name" value="Cyt_P450"/>
</dbReference>
<name>A0A402DVF4_9CELL</name>
<dbReference type="InterPro" id="IPR017972">
    <property type="entry name" value="Cyt_P450_CS"/>
</dbReference>
<dbReference type="InterPro" id="IPR036396">
    <property type="entry name" value="Cyt_P450_sf"/>
</dbReference>
<evidence type="ECO:0000313" key="4">
    <source>
        <dbReference type="EMBL" id="GCE78097.1"/>
    </source>
</evidence>
<feature type="region of interest" description="Disordered" evidence="3">
    <location>
        <begin position="1"/>
        <end position="54"/>
    </location>
</feature>
<dbReference type="GO" id="GO:0005506">
    <property type="term" value="F:iron ion binding"/>
    <property type="evidence" value="ECO:0007669"/>
    <property type="project" value="InterPro"/>
</dbReference>
<dbReference type="PRINTS" id="PR00359">
    <property type="entry name" value="BP450"/>
</dbReference>
<keyword evidence="2" id="KW-0479">Metal-binding</keyword>
<organism evidence="4 5">
    <name type="scientific">Cellulomonas biazotea</name>
    <dbReference type="NCBI Taxonomy" id="1709"/>
    <lineage>
        <taxon>Bacteria</taxon>
        <taxon>Bacillati</taxon>
        <taxon>Actinomycetota</taxon>
        <taxon>Actinomycetes</taxon>
        <taxon>Micrococcales</taxon>
        <taxon>Cellulomonadaceae</taxon>
        <taxon>Cellulomonas</taxon>
    </lineage>
</organism>
<dbReference type="PANTHER" id="PTHR46696">
    <property type="entry name" value="P450, PUTATIVE (EUROFUNG)-RELATED"/>
    <property type="match status" value="1"/>
</dbReference>
<dbReference type="SUPFAM" id="SSF48264">
    <property type="entry name" value="Cytochrome P450"/>
    <property type="match status" value="1"/>
</dbReference>
<protein>
    <recommendedName>
        <fullName evidence="6">Cytochrome P450</fullName>
    </recommendedName>
</protein>
<dbReference type="AlphaFoldDB" id="A0A402DVF4"/>
<comment type="similarity">
    <text evidence="1 2">Belongs to the cytochrome P450 family.</text>
</comment>
<accession>A0A402DVF4</accession>
<keyword evidence="2" id="KW-0349">Heme</keyword>
<evidence type="ECO:0000256" key="2">
    <source>
        <dbReference type="RuleBase" id="RU000461"/>
    </source>
</evidence>
<dbReference type="GO" id="GO:0016705">
    <property type="term" value="F:oxidoreductase activity, acting on paired donors, with incorporation or reduction of molecular oxygen"/>
    <property type="evidence" value="ECO:0007669"/>
    <property type="project" value="InterPro"/>
</dbReference>
<reference evidence="4 5" key="1">
    <citation type="submission" date="2019-01" db="EMBL/GenBank/DDBJ databases">
        <title>Draft genome sequence of Cellulomonas takizawaensis strain TKZ-21.</title>
        <authorList>
            <person name="Yamamura H."/>
            <person name="Hayashi T."/>
            <person name="Hamada M."/>
            <person name="Serisawa Y."/>
            <person name="Matsuyama K."/>
            <person name="Nakagawa Y."/>
            <person name="Otoguro M."/>
            <person name="Yanagida F."/>
            <person name="Hayakawa M."/>
        </authorList>
    </citation>
    <scope>NUCLEOTIDE SEQUENCE [LARGE SCALE GENOMIC DNA]</scope>
    <source>
        <strain evidence="4 5">NBRC12680</strain>
    </source>
</reference>
<evidence type="ECO:0008006" key="6">
    <source>
        <dbReference type="Google" id="ProtNLM"/>
    </source>
</evidence>
<dbReference type="InterPro" id="IPR002397">
    <property type="entry name" value="Cyt_P450_B"/>
</dbReference>
<sequence length="424" mass="46282">MTVFSDGRAPTGRHGVPAERGAVGGGTAPTACPVRKLTQPDDGPGPDLERVDGPVPRWRIRSFDLARTVLRHPEGTRQGGFNAQNFHGPDGPRIRPPILYLEGDPHHAQRRAAARFFAPRTVEGYRGWMQEAADELAATVRSDAWTDVTRLSMQMAVRVASRVIGIDSATSPAMHRRLDAFFEPDPTGASGPVLRARATWRNLAMLRFYLFDVRPSIRARRRRRRDDLISQLLDDGFSDVDILTECVTYAAAGMVTTRELITVAVWHLLDDPALLARYRAADRAGRVEVLDEVLRLEPVIGHLLRETTAPVTLDGPDGPVEVPAGAVVDIDVRAVNADPRAAGADGDRLCPARDLPRSVLPTLLSFGDGHHKCPGAPLAMAEAEVLVTALFREDLFGAGPPRVRWNAVSAGYDLSGLRVRRGVR</sequence>
<dbReference type="EMBL" id="BIMR01000306">
    <property type="protein sequence ID" value="GCE78097.1"/>
    <property type="molecule type" value="Genomic_DNA"/>
</dbReference>
<evidence type="ECO:0000313" key="5">
    <source>
        <dbReference type="Proteomes" id="UP000289954"/>
    </source>
</evidence>
<dbReference type="RefSeq" id="WP_130782735.1">
    <property type="nucleotide sequence ID" value="NZ_BIMR01000306.1"/>
</dbReference>
<evidence type="ECO:0000256" key="3">
    <source>
        <dbReference type="SAM" id="MobiDB-lite"/>
    </source>
</evidence>
<evidence type="ECO:0000256" key="1">
    <source>
        <dbReference type="ARBA" id="ARBA00010617"/>
    </source>
</evidence>
<dbReference type="Gene3D" id="1.10.630.10">
    <property type="entry name" value="Cytochrome P450"/>
    <property type="match status" value="1"/>
</dbReference>
<keyword evidence="2" id="KW-0560">Oxidoreductase</keyword>
<dbReference type="Pfam" id="PF00067">
    <property type="entry name" value="p450"/>
    <property type="match status" value="1"/>
</dbReference>
<dbReference type="OrthoDB" id="54272at2"/>
<dbReference type="Proteomes" id="UP000289954">
    <property type="component" value="Unassembled WGS sequence"/>
</dbReference>
<keyword evidence="5" id="KW-1185">Reference proteome</keyword>
<keyword evidence="2" id="KW-0503">Monooxygenase</keyword>
<keyword evidence="2" id="KW-0408">Iron</keyword>